<dbReference type="Pfam" id="PF13847">
    <property type="entry name" value="Methyltransf_31"/>
    <property type="match status" value="1"/>
</dbReference>
<dbReference type="InterPro" id="IPR029063">
    <property type="entry name" value="SAM-dependent_MTases_sf"/>
</dbReference>
<accession>A0AAD5XHI1</accession>
<dbReference type="Proteomes" id="UP001211907">
    <property type="component" value="Unassembled WGS sequence"/>
</dbReference>
<dbReference type="CDD" id="cd02440">
    <property type="entry name" value="AdoMet_MTases"/>
    <property type="match status" value="1"/>
</dbReference>
<evidence type="ECO:0000256" key="1">
    <source>
        <dbReference type="SAM" id="MobiDB-lite"/>
    </source>
</evidence>
<evidence type="ECO:0000313" key="4">
    <source>
        <dbReference type="Proteomes" id="UP001211907"/>
    </source>
</evidence>
<dbReference type="InterPro" id="IPR025714">
    <property type="entry name" value="Methyltranfer_dom"/>
</dbReference>
<gene>
    <name evidence="3" type="ORF">HK100_000651</name>
</gene>
<reference evidence="3" key="1">
    <citation type="submission" date="2020-05" db="EMBL/GenBank/DDBJ databases">
        <title>Phylogenomic resolution of chytrid fungi.</title>
        <authorList>
            <person name="Stajich J.E."/>
            <person name="Amses K."/>
            <person name="Simmons R."/>
            <person name="Seto K."/>
            <person name="Myers J."/>
            <person name="Bonds A."/>
            <person name="Quandt C.A."/>
            <person name="Barry K."/>
            <person name="Liu P."/>
            <person name="Grigoriev I."/>
            <person name="Longcore J.E."/>
            <person name="James T.Y."/>
        </authorList>
    </citation>
    <scope>NUCLEOTIDE SEQUENCE</scope>
    <source>
        <strain evidence="3">JEL0513</strain>
    </source>
</reference>
<feature type="region of interest" description="Disordered" evidence="1">
    <location>
        <begin position="38"/>
        <end position="85"/>
    </location>
</feature>
<dbReference type="PANTHER" id="PTHR43591">
    <property type="entry name" value="METHYLTRANSFERASE"/>
    <property type="match status" value="1"/>
</dbReference>
<sequence>MGNGLSNIVKTSPDASASGTASVMSQIRSDVLKARLSFAKKKESSATETQTSTRTESANKSKGKRNGKDNQNINNLSLAIPPPPNELLPIAKESSPVFKSGPSWLETSNFYDDNPSPGIPSPPVDLGVISYNATIAKEWVPSSIGGSANAAADSRSSKSTSNMREYHPIGSSNYILPVDEDEQTRLEFQHYMLKHAFNGDIVCQDIRPILEAGGAKVLDVGCAKGAWLHSVNALYPNAQYFGVDIAGDAVKNGREANNITLTVGNILEGLPYENNTFDYIHQRNLLGLGIKKIQCVRVIRELIRVAKPGAWIELVEADLTLFSVATAVKDRGFDLYAGTNLMDYVDGQGLRATNVDLKTVSIPLNWGEGSIGRSHALSVRTMFFALEDYMHQVLGISREEYRKMVNECYEEWGEYKSFVS</sequence>
<dbReference type="Gene3D" id="3.40.50.150">
    <property type="entry name" value="Vaccinia Virus protein VP39"/>
    <property type="match status" value="1"/>
</dbReference>
<dbReference type="AlphaFoldDB" id="A0AAD5XHI1"/>
<comment type="caution">
    <text evidence="3">The sequence shown here is derived from an EMBL/GenBank/DDBJ whole genome shotgun (WGS) entry which is preliminary data.</text>
</comment>
<organism evidence="3 4">
    <name type="scientific">Physocladia obscura</name>
    <dbReference type="NCBI Taxonomy" id="109957"/>
    <lineage>
        <taxon>Eukaryota</taxon>
        <taxon>Fungi</taxon>
        <taxon>Fungi incertae sedis</taxon>
        <taxon>Chytridiomycota</taxon>
        <taxon>Chytridiomycota incertae sedis</taxon>
        <taxon>Chytridiomycetes</taxon>
        <taxon>Chytridiales</taxon>
        <taxon>Chytriomycetaceae</taxon>
        <taxon>Physocladia</taxon>
    </lineage>
</organism>
<feature type="domain" description="Methyltransferase" evidence="2">
    <location>
        <begin position="214"/>
        <end position="310"/>
    </location>
</feature>
<keyword evidence="4" id="KW-1185">Reference proteome</keyword>
<feature type="compositionally biased region" description="Polar residues" evidence="1">
    <location>
        <begin position="46"/>
        <end position="60"/>
    </location>
</feature>
<feature type="region of interest" description="Disordered" evidence="1">
    <location>
        <begin position="1"/>
        <end position="24"/>
    </location>
</feature>
<dbReference type="EMBL" id="JADGJH010000113">
    <property type="protein sequence ID" value="KAJ3137438.1"/>
    <property type="molecule type" value="Genomic_DNA"/>
</dbReference>
<feature type="region of interest" description="Disordered" evidence="1">
    <location>
        <begin position="145"/>
        <end position="164"/>
    </location>
</feature>
<dbReference type="SUPFAM" id="SSF53335">
    <property type="entry name" value="S-adenosyl-L-methionine-dependent methyltransferases"/>
    <property type="match status" value="1"/>
</dbReference>
<proteinExistence type="predicted"/>
<protein>
    <recommendedName>
        <fullName evidence="2">Methyltransferase domain-containing protein</fullName>
    </recommendedName>
</protein>
<evidence type="ECO:0000259" key="2">
    <source>
        <dbReference type="Pfam" id="PF13847"/>
    </source>
</evidence>
<name>A0AAD5XHI1_9FUNG</name>
<dbReference type="PANTHER" id="PTHR43591:SF110">
    <property type="entry name" value="RHODANESE DOMAIN-CONTAINING PROTEIN"/>
    <property type="match status" value="1"/>
</dbReference>
<evidence type="ECO:0000313" key="3">
    <source>
        <dbReference type="EMBL" id="KAJ3137438.1"/>
    </source>
</evidence>